<gene>
    <name evidence="2" type="ORF">POCTA_138.1.T0050449</name>
</gene>
<evidence type="ECO:0000313" key="2">
    <source>
        <dbReference type="EMBL" id="CAD8134473.1"/>
    </source>
</evidence>
<evidence type="ECO:0000259" key="1">
    <source>
        <dbReference type="Pfam" id="PF07992"/>
    </source>
</evidence>
<accession>A0A8S1S4B3</accession>
<evidence type="ECO:0000313" key="3">
    <source>
        <dbReference type="Proteomes" id="UP000683925"/>
    </source>
</evidence>
<dbReference type="InterPro" id="IPR023753">
    <property type="entry name" value="FAD/NAD-binding_dom"/>
</dbReference>
<dbReference type="EMBL" id="CAJJDP010000004">
    <property type="protein sequence ID" value="CAD8134473.1"/>
    <property type="molecule type" value="Genomic_DNA"/>
</dbReference>
<protein>
    <recommendedName>
        <fullName evidence="1">FAD/NAD(P)-binding domain-containing protein</fullName>
    </recommendedName>
</protein>
<sequence length="111" mass="12923">MPYDKSMMSKRIKATKPENVLFRKDRWYQAIAIDAYLGRKISYVNNKYSNTYGELDDSNKIVYDTILIATGTDPVDPPIKGIENQPVFYINSLDSHQQMKQKQKIINDLIF</sequence>
<keyword evidence="3" id="KW-1185">Reference proteome</keyword>
<dbReference type="OrthoDB" id="432169at2759"/>
<feature type="domain" description="FAD/NAD(P)-binding" evidence="1">
    <location>
        <begin position="1"/>
        <end position="104"/>
    </location>
</feature>
<comment type="caution">
    <text evidence="2">The sequence shown here is derived from an EMBL/GenBank/DDBJ whole genome shotgun (WGS) entry which is preliminary data.</text>
</comment>
<dbReference type="Proteomes" id="UP000683925">
    <property type="component" value="Unassembled WGS sequence"/>
</dbReference>
<reference evidence="2" key="1">
    <citation type="submission" date="2021-01" db="EMBL/GenBank/DDBJ databases">
        <authorList>
            <consortium name="Genoscope - CEA"/>
            <person name="William W."/>
        </authorList>
    </citation>
    <scope>NUCLEOTIDE SEQUENCE</scope>
</reference>
<dbReference type="AlphaFoldDB" id="A0A8S1S4B3"/>
<dbReference type="GO" id="GO:0016491">
    <property type="term" value="F:oxidoreductase activity"/>
    <property type="evidence" value="ECO:0007669"/>
    <property type="project" value="InterPro"/>
</dbReference>
<proteinExistence type="predicted"/>
<organism evidence="2 3">
    <name type="scientific">Paramecium octaurelia</name>
    <dbReference type="NCBI Taxonomy" id="43137"/>
    <lineage>
        <taxon>Eukaryota</taxon>
        <taxon>Sar</taxon>
        <taxon>Alveolata</taxon>
        <taxon>Ciliophora</taxon>
        <taxon>Intramacronucleata</taxon>
        <taxon>Oligohymenophorea</taxon>
        <taxon>Peniculida</taxon>
        <taxon>Parameciidae</taxon>
        <taxon>Paramecium</taxon>
    </lineage>
</organism>
<dbReference type="Pfam" id="PF07992">
    <property type="entry name" value="Pyr_redox_2"/>
    <property type="match status" value="1"/>
</dbReference>
<name>A0A8S1S4B3_PAROT</name>